<evidence type="ECO:0000256" key="1">
    <source>
        <dbReference type="SAM" id="Phobius"/>
    </source>
</evidence>
<reference evidence="2 3" key="1">
    <citation type="submission" date="2024-03" db="EMBL/GenBank/DDBJ databases">
        <title>Chitinophaga caseinilytica sp. nov., a casein hydrolysing bacterium isolated from forest soil.</title>
        <authorList>
            <person name="Lee D.S."/>
            <person name="Han D.M."/>
            <person name="Baek J.H."/>
            <person name="Choi D.G."/>
            <person name="Jeon J.H."/>
            <person name="Jeon C.O."/>
        </authorList>
    </citation>
    <scope>NUCLEOTIDE SEQUENCE [LARGE SCALE GENOMIC DNA]</scope>
    <source>
        <strain evidence="2 3">KACC 19118</strain>
    </source>
</reference>
<sequence>MNEQQHLDTLKDIKRIMERSTRFMSLSGLGGVGAGLSGLIGAWFAYGILDEYRAGNGTQIAYDADIYSPAPEHNTVILKLMLVAAAVLAGALTTGSYFTWRKARQQGLPIWDATARKVVINLAVPLVAGGLFILGMIYNGFYGFVAPACLVFYGLALINASKFTMPELRYVGFTECLLGVIATFWLGYGLFFWALGFGLVHILYGVIMWWKYERAPQAA</sequence>
<feature type="transmembrane region" description="Helical" evidence="1">
    <location>
        <begin position="118"/>
        <end position="138"/>
    </location>
</feature>
<keyword evidence="1" id="KW-0812">Transmembrane</keyword>
<proteinExistence type="predicted"/>
<dbReference type="RefSeq" id="WP_341841842.1">
    <property type="nucleotide sequence ID" value="NZ_CP149792.1"/>
</dbReference>
<keyword evidence="1" id="KW-0472">Membrane</keyword>
<accession>A0ABZ2Z790</accession>
<feature type="transmembrane region" description="Helical" evidence="1">
    <location>
        <begin position="144"/>
        <end position="161"/>
    </location>
</feature>
<feature type="transmembrane region" description="Helical" evidence="1">
    <location>
        <begin position="192"/>
        <end position="210"/>
    </location>
</feature>
<feature type="transmembrane region" description="Helical" evidence="1">
    <location>
        <begin position="76"/>
        <end position="98"/>
    </location>
</feature>
<gene>
    <name evidence="2" type="ORF">WJU22_03180</name>
</gene>
<protein>
    <submittedName>
        <fullName evidence="2">Uncharacterized protein</fullName>
    </submittedName>
</protein>
<dbReference type="Proteomes" id="UP001449657">
    <property type="component" value="Chromosome"/>
</dbReference>
<dbReference type="EMBL" id="CP150096">
    <property type="protein sequence ID" value="WZN47182.1"/>
    <property type="molecule type" value="Genomic_DNA"/>
</dbReference>
<feature type="transmembrane region" description="Helical" evidence="1">
    <location>
        <begin position="23"/>
        <end position="46"/>
    </location>
</feature>
<organism evidence="2 3">
    <name type="scientific">Chitinophaga caseinilytica</name>
    <dbReference type="NCBI Taxonomy" id="2267521"/>
    <lineage>
        <taxon>Bacteria</taxon>
        <taxon>Pseudomonadati</taxon>
        <taxon>Bacteroidota</taxon>
        <taxon>Chitinophagia</taxon>
        <taxon>Chitinophagales</taxon>
        <taxon>Chitinophagaceae</taxon>
        <taxon>Chitinophaga</taxon>
    </lineage>
</organism>
<evidence type="ECO:0000313" key="2">
    <source>
        <dbReference type="EMBL" id="WZN47182.1"/>
    </source>
</evidence>
<feature type="transmembrane region" description="Helical" evidence="1">
    <location>
        <begin position="168"/>
        <end position="186"/>
    </location>
</feature>
<keyword evidence="1" id="KW-1133">Transmembrane helix</keyword>
<name>A0ABZ2Z790_9BACT</name>
<keyword evidence="3" id="KW-1185">Reference proteome</keyword>
<evidence type="ECO:0000313" key="3">
    <source>
        <dbReference type="Proteomes" id="UP001449657"/>
    </source>
</evidence>